<evidence type="ECO:0000259" key="9">
    <source>
        <dbReference type="PROSITE" id="PS50109"/>
    </source>
</evidence>
<dbReference type="InterPro" id="IPR003594">
    <property type="entry name" value="HATPase_dom"/>
</dbReference>
<dbReference type="InterPro" id="IPR003661">
    <property type="entry name" value="HisK_dim/P_dom"/>
</dbReference>
<dbReference type="InterPro" id="IPR035965">
    <property type="entry name" value="PAS-like_dom_sf"/>
</dbReference>
<protein>
    <recommendedName>
        <fullName evidence="8">Sensor-like histidine kinase SenX3</fullName>
        <ecNumber evidence="3">2.7.13.3</ecNumber>
    </recommendedName>
</protein>
<evidence type="ECO:0000256" key="6">
    <source>
        <dbReference type="ARBA" id="ARBA00022777"/>
    </source>
</evidence>
<dbReference type="InterPro" id="IPR036890">
    <property type="entry name" value="HATPase_C_sf"/>
</dbReference>
<keyword evidence="11" id="KW-1185">Reference proteome</keyword>
<organism evidence="10 11">
    <name type="scientific">Paractinoplanes toevensis</name>
    <dbReference type="NCBI Taxonomy" id="571911"/>
    <lineage>
        <taxon>Bacteria</taxon>
        <taxon>Bacillati</taxon>
        <taxon>Actinomycetota</taxon>
        <taxon>Actinomycetes</taxon>
        <taxon>Micromonosporales</taxon>
        <taxon>Micromonosporaceae</taxon>
        <taxon>Paractinoplanes</taxon>
    </lineage>
</organism>
<dbReference type="GO" id="GO:0005886">
    <property type="term" value="C:plasma membrane"/>
    <property type="evidence" value="ECO:0007669"/>
    <property type="project" value="UniProtKB-SubCell"/>
</dbReference>
<dbReference type="RefSeq" id="WP_213011226.1">
    <property type="nucleotide sequence ID" value="NZ_BOQN01000094.1"/>
</dbReference>
<comment type="subcellular location">
    <subcellularLocation>
        <location evidence="2">Cell membrane</location>
    </subcellularLocation>
</comment>
<dbReference type="SUPFAM" id="SSF55781">
    <property type="entry name" value="GAF domain-like"/>
    <property type="match status" value="1"/>
</dbReference>
<dbReference type="PRINTS" id="PR00344">
    <property type="entry name" value="BCTRLSENSOR"/>
</dbReference>
<dbReference type="Proteomes" id="UP000677082">
    <property type="component" value="Unassembled WGS sequence"/>
</dbReference>
<dbReference type="Gene3D" id="3.30.565.10">
    <property type="entry name" value="Histidine kinase-like ATPase, C-terminal domain"/>
    <property type="match status" value="1"/>
</dbReference>
<sequence>MSTSVLERNRNEGARLAALHEYELLDAPADDELEAVVRVAAVVAEVPTATLNLIDANRQCQLTTVGFEGADSPRSDSMCAVQFRAGQFVHVADASRNPLYQDNPWVTGRLADVRFYASAPLITPDGYALGTLCAFDGVVKSLRPEQISRLLDLADIVVALFERRRQARQMAELAKDQERSKRFIATVLETIDVGIAACDPDGELTVFNRAARDWHAVAEGPGVPKDDLPDHFGLFDATGTYRLAPEEIPLIRAMREGEVHDAEMMIKKPGAPDVDLSCTARRLHGEDGEVLGAVVAMNNVTADRQHRRAIEAAHRELASRGEQLAAAVTELRRSNEELEQFAGAVSHDLVRPMAAAHGYLEMMTIGYAEHLDPRATKWLDGAIRAVERMQLLVQALLAYARAGHAPFAPQPVALGEVVTNVLADLTTITESSGAEVSVAGELPTVLGDATLLRQLLQNLIDNAMKYRSPDRPCRITLSAEPNDFGWTILVADNGIGIPPDQREKVFEMFAMVDPASRKGHGIGLSTCHRIVDRHNGSITIGDTSGGGTTIRLLLPA</sequence>
<proteinExistence type="predicted"/>
<dbReference type="SMART" id="SM00387">
    <property type="entry name" value="HATPase_c"/>
    <property type="match status" value="1"/>
</dbReference>
<evidence type="ECO:0000256" key="2">
    <source>
        <dbReference type="ARBA" id="ARBA00004236"/>
    </source>
</evidence>
<dbReference type="GO" id="GO:0007234">
    <property type="term" value="P:osmosensory signaling via phosphorelay pathway"/>
    <property type="evidence" value="ECO:0007669"/>
    <property type="project" value="TreeGrafter"/>
</dbReference>
<keyword evidence="6" id="KW-0418">Kinase</keyword>
<evidence type="ECO:0000256" key="5">
    <source>
        <dbReference type="ARBA" id="ARBA00022679"/>
    </source>
</evidence>
<dbReference type="InterPro" id="IPR005467">
    <property type="entry name" value="His_kinase_dom"/>
</dbReference>
<evidence type="ECO:0000256" key="7">
    <source>
        <dbReference type="ARBA" id="ARBA00023012"/>
    </source>
</evidence>
<dbReference type="InterPro" id="IPR029016">
    <property type="entry name" value="GAF-like_dom_sf"/>
</dbReference>
<dbReference type="GO" id="GO:0000156">
    <property type="term" value="F:phosphorelay response regulator activity"/>
    <property type="evidence" value="ECO:0007669"/>
    <property type="project" value="TreeGrafter"/>
</dbReference>
<dbReference type="SUPFAM" id="SSF55785">
    <property type="entry name" value="PYP-like sensor domain (PAS domain)"/>
    <property type="match status" value="1"/>
</dbReference>
<dbReference type="InterPro" id="IPR036097">
    <property type="entry name" value="HisK_dim/P_sf"/>
</dbReference>
<dbReference type="PROSITE" id="PS50109">
    <property type="entry name" value="HIS_KIN"/>
    <property type="match status" value="1"/>
</dbReference>
<keyword evidence="4" id="KW-0597">Phosphoprotein</keyword>
<dbReference type="CDD" id="cd00082">
    <property type="entry name" value="HisKA"/>
    <property type="match status" value="1"/>
</dbReference>
<name>A0A919W6Y5_9ACTN</name>
<dbReference type="Pfam" id="PF00512">
    <property type="entry name" value="HisKA"/>
    <property type="match status" value="1"/>
</dbReference>
<reference evidence="10 11" key="1">
    <citation type="submission" date="2021-03" db="EMBL/GenBank/DDBJ databases">
        <title>Whole genome shotgun sequence of Actinoplanes toevensis NBRC 105298.</title>
        <authorList>
            <person name="Komaki H."/>
            <person name="Tamura T."/>
        </authorList>
    </citation>
    <scope>NUCLEOTIDE SEQUENCE [LARGE SCALE GENOMIC DNA]</scope>
    <source>
        <strain evidence="10 11">NBRC 105298</strain>
    </source>
</reference>
<dbReference type="SUPFAM" id="SSF47384">
    <property type="entry name" value="Homodimeric domain of signal transducing histidine kinase"/>
    <property type="match status" value="1"/>
</dbReference>
<dbReference type="Gene3D" id="3.30.450.40">
    <property type="match status" value="1"/>
</dbReference>
<keyword evidence="5" id="KW-0808">Transferase</keyword>
<dbReference type="AlphaFoldDB" id="A0A919W6Y5"/>
<feature type="domain" description="Histidine kinase" evidence="9">
    <location>
        <begin position="344"/>
        <end position="556"/>
    </location>
</feature>
<evidence type="ECO:0000313" key="10">
    <source>
        <dbReference type="EMBL" id="GIM95510.1"/>
    </source>
</evidence>
<dbReference type="EMBL" id="BOQN01000094">
    <property type="protein sequence ID" value="GIM95510.1"/>
    <property type="molecule type" value="Genomic_DNA"/>
</dbReference>
<gene>
    <name evidence="10" type="ORF">Ato02nite_073030</name>
</gene>
<evidence type="ECO:0000313" key="11">
    <source>
        <dbReference type="Proteomes" id="UP000677082"/>
    </source>
</evidence>
<dbReference type="Pfam" id="PF02518">
    <property type="entry name" value="HATPase_c"/>
    <property type="match status" value="1"/>
</dbReference>
<dbReference type="Gene3D" id="1.10.287.130">
    <property type="match status" value="1"/>
</dbReference>
<dbReference type="InterPro" id="IPR050351">
    <property type="entry name" value="BphY/WalK/GraS-like"/>
</dbReference>
<dbReference type="PANTHER" id="PTHR42878:SF15">
    <property type="entry name" value="BACTERIOPHYTOCHROME"/>
    <property type="match status" value="1"/>
</dbReference>
<dbReference type="SUPFAM" id="SSF55874">
    <property type="entry name" value="ATPase domain of HSP90 chaperone/DNA topoisomerase II/histidine kinase"/>
    <property type="match status" value="1"/>
</dbReference>
<dbReference type="GO" id="GO:0000155">
    <property type="term" value="F:phosphorelay sensor kinase activity"/>
    <property type="evidence" value="ECO:0007669"/>
    <property type="project" value="InterPro"/>
</dbReference>
<accession>A0A919W6Y5</accession>
<dbReference type="GO" id="GO:0030295">
    <property type="term" value="F:protein kinase activator activity"/>
    <property type="evidence" value="ECO:0007669"/>
    <property type="project" value="TreeGrafter"/>
</dbReference>
<dbReference type="Gene3D" id="3.30.450.20">
    <property type="entry name" value="PAS domain"/>
    <property type="match status" value="1"/>
</dbReference>
<dbReference type="PANTHER" id="PTHR42878">
    <property type="entry name" value="TWO-COMPONENT HISTIDINE KINASE"/>
    <property type="match status" value="1"/>
</dbReference>
<dbReference type="EC" id="2.7.13.3" evidence="3"/>
<dbReference type="SMART" id="SM00388">
    <property type="entry name" value="HisKA"/>
    <property type="match status" value="1"/>
</dbReference>
<evidence type="ECO:0000256" key="4">
    <source>
        <dbReference type="ARBA" id="ARBA00022553"/>
    </source>
</evidence>
<evidence type="ECO:0000256" key="3">
    <source>
        <dbReference type="ARBA" id="ARBA00012438"/>
    </source>
</evidence>
<evidence type="ECO:0000256" key="8">
    <source>
        <dbReference type="ARBA" id="ARBA00039401"/>
    </source>
</evidence>
<comment type="caution">
    <text evidence="10">The sequence shown here is derived from an EMBL/GenBank/DDBJ whole genome shotgun (WGS) entry which is preliminary data.</text>
</comment>
<dbReference type="InterPro" id="IPR004358">
    <property type="entry name" value="Sig_transdc_His_kin-like_C"/>
</dbReference>
<comment type="catalytic activity">
    <reaction evidence="1">
        <text>ATP + protein L-histidine = ADP + protein N-phospho-L-histidine.</text>
        <dbReference type="EC" id="2.7.13.3"/>
    </reaction>
</comment>
<keyword evidence="7" id="KW-0902">Two-component regulatory system</keyword>
<evidence type="ECO:0000256" key="1">
    <source>
        <dbReference type="ARBA" id="ARBA00000085"/>
    </source>
</evidence>